<proteinExistence type="predicted"/>
<dbReference type="PROSITE" id="PS51257">
    <property type="entry name" value="PROKAR_LIPOPROTEIN"/>
    <property type="match status" value="1"/>
</dbReference>
<dbReference type="GO" id="GO:0051285">
    <property type="term" value="C:cell cortex of cell tip"/>
    <property type="evidence" value="ECO:0007669"/>
    <property type="project" value="TreeGrafter"/>
</dbReference>
<dbReference type="PANTHER" id="PTHR28019:SF2">
    <property type="entry name" value="CELL MEMBRANE PROTEIN YLR413W-RELATED"/>
    <property type="match status" value="1"/>
</dbReference>
<gene>
    <name evidence="8" type="ORF">AO440_002957</name>
    <name evidence="7" type="ORF">AO440_005324</name>
</gene>
<dbReference type="VEuPathDB" id="FungiDB:GW608_J04323"/>
<feature type="transmembrane region" description="Helical" evidence="5">
    <location>
        <begin position="222"/>
        <end position="244"/>
    </location>
</feature>
<dbReference type="Pfam" id="PF06687">
    <property type="entry name" value="SUR7"/>
    <property type="match status" value="1"/>
</dbReference>
<dbReference type="InterPro" id="IPR009571">
    <property type="entry name" value="SUR7/Rim9-like_fungi"/>
</dbReference>
<dbReference type="OMA" id="MNWAFVI"/>
<dbReference type="AlphaFoldDB" id="A0A0W0CG25"/>
<protein>
    <submittedName>
        <fullName evidence="8">Protein PUN1</fullName>
    </submittedName>
</protein>
<name>A0A0W0CG25_CANGB</name>
<dbReference type="PANTHER" id="PTHR28019">
    <property type="entry name" value="CELL MEMBRANE PROTEIN YLR413W-RELATED"/>
    <property type="match status" value="1"/>
</dbReference>
<evidence type="ECO:0000256" key="2">
    <source>
        <dbReference type="ARBA" id="ARBA00022692"/>
    </source>
</evidence>
<dbReference type="GO" id="GO:0005886">
    <property type="term" value="C:plasma membrane"/>
    <property type="evidence" value="ECO:0007669"/>
    <property type="project" value="EnsemblFungi"/>
</dbReference>
<evidence type="ECO:0000256" key="6">
    <source>
        <dbReference type="SAM" id="SignalP"/>
    </source>
</evidence>
<evidence type="ECO:0000256" key="1">
    <source>
        <dbReference type="ARBA" id="ARBA00004141"/>
    </source>
</evidence>
<accession>A0A0W0CG25</accession>
<evidence type="ECO:0000256" key="3">
    <source>
        <dbReference type="ARBA" id="ARBA00022989"/>
    </source>
</evidence>
<reference evidence="8 9" key="1">
    <citation type="submission" date="2015-10" db="EMBL/GenBank/DDBJ databases">
        <title>Draft genomes sequences of Candida glabrata isolates 1A, 1B, 2A, 2B, 3A and 3B.</title>
        <authorList>
            <person name="Haavelsrud O.E."/>
            <person name="Gaustad P."/>
        </authorList>
    </citation>
    <scope>NUCLEOTIDE SEQUENCE [LARGE SCALE GENOMIC DNA]</scope>
    <source>
        <strain evidence="8">910700640</strain>
    </source>
</reference>
<evidence type="ECO:0000313" key="9">
    <source>
        <dbReference type="Proteomes" id="UP000054886"/>
    </source>
</evidence>
<feature type="transmembrane region" description="Helical" evidence="5">
    <location>
        <begin position="175"/>
        <end position="202"/>
    </location>
</feature>
<comment type="subcellular location">
    <subcellularLocation>
        <location evidence="1">Membrane</location>
        <topology evidence="1">Multi-pass membrane protein</topology>
    </subcellularLocation>
</comment>
<evidence type="ECO:0000313" key="7">
    <source>
        <dbReference type="EMBL" id="KTA97282.1"/>
    </source>
</evidence>
<dbReference type="VEuPathDB" id="FungiDB:CAGL0J04466g"/>
<dbReference type="PROSITE" id="PS01346">
    <property type="entry name" value="CLAUDIN"/>
    <property type="match status" value="1"/>
</dbReference>
<evidence type="ECO:0000256" key="5">
    <source>
        <dbReference type="SAM" id="Phobius"/>
    </source>
</evidence>
<dbReference type="EMBL" id="LLZZ01000043">
    <property type="protein sequence ID" value="KTB11041.1"/>
    <property type="molecule type" value="Genomic_DNA"/>
</dbReference>
<keyword evidence="3 5" id="KW-1133">Transmembrane helix</keyword>
<dbReference type="InterPro" id="IPR052413">
    <property type="entry name" value="SUR7_domain"/>
</dbReference>
<keyword evidence="4 5" id="KW-0472">Membrane</keyword>
<dbReference type="VEuPathDB" id="FungiDB:B1J91_J04466g"/>
<dbReference type="OrthoDB" id="4480814at2759"/>
<feature type="signal peptide" evidence="6">
    <location>
        <begin position="1"/>
        <end position="21"/>
    </location>
</feature>
<evidence type="ECO:0000313" key="8">
    <source>
        <dbReference type="EMBL" id="KTB11041.1"/>
    </source>
</evidence>
<dbReference type="VEuPathDB" id="FungiDB:GWK60_J04279"/>
<keyword evidence="2 5" id="KW-0812">Transmembrane</keyword>
<dbReference type="Proteomes" id="UP000054886">
    <property type="component" value="Unassembled WGS sequence"/>
</dbReference>
<feature type="transmembrane region" description="Helical" evidence="5">
    <location>
        <begin position="144"/>
        <end position="168"/>
    </location>
</feature>
<keyword evidence="6" id="KW-0732">Signal</keyword>
<evidence type="ECO:0000256" key="4">
    <source>
        <dbReference type="ARBA" id="ARBA00023136"/>
    </source>
</evidence>
<organism evidence="8 9">
    <name type="scientific">Candida glabrata</name>
    <name type="common">Yeast</name>
    <name type="synonym">Torulopsis glabrata</name>
    <dbReference type="NCBI Taxonomy" id="5478"/>
    <lineage>
        <taxon>Eukaryota</taxon>
        <taxon>Fungi</taxon>
        <taxon>Dikarya</taxon>
        <taxon>Ascomycota</taxon>
        <taxon>Saccharomycotina</taxon>
        <taxon>Saccharomycetes</taxon>
        <taxon>Saccharomycetales</taxon>
        <taxon>Saccharomycetaceae</taxon>
        <taxon>Nakaseomyces</taxon>
    </lineage>
</organism>
<feature type="chain" id="PRO_5011869941" evidence="6">
    <location>
        <begin position="22"/>
        <end position="261"/>
    </location>
</feature>
<comment type="caution">
    <text evidence="8">The sequence shown here is derived from an EMBL/GenBank/DDBJ whole genome shotgun (WGS) entry which is preliminary data.</text>
</comment>
<dbReference type="VEuPathDB" id="FungiDB:GVI51_J04301"/>
<dbReference type="EMBL" id="LLZZ01000162">
    <property type="protein sequence ID" value="KTA97282.1"/>
    <property type="molecule type" value="Genomic_DNA"/>
</dbReference>
<dbReference type="GO" id="GO:0031505">
    <property type="term" value="P:fungal-type cell wall organization"/>
    <property type="evidence" value="ECO:0007669"/>
    <property type="project" value="EnsemblFungi"/>
</dbReference>
<sequence length="261" mass="29311">MRNFVALILALFFALASLVLACIACAGSTKNYYPINQIFCAQLDLSNLDIATVIPAASSFSISDLGLPKFINIGLWSYCVASSSTDVTSCTSPNGIQTFNLKNLLKDNIENNQVLQLVDDVAKIVLPQQLQDKLVYYNNLVKCMFITLIIGIVLTFLNLVINVLRWFLHFSFVNFVGGFVCFLSFASLLISVGTNMGTYIYIRHILNKNYSDYGIHLSLGRKFLALLWAAVVAALLNLFCWMTVRQRKKVVYVHQPYNDKY</sequence>
<dbReference type="InterPro" id="IPR017974">
    <property type="entry name" value="Claudin_CS"/>
</dbReference>